<dbReference type="PANTHER" id="PTHR21071">
    <property type="entry name" value="UDP-N-ACETYLENOLPYRUVOYLGLUCOSAMINE REDUCTASE"/>
    <property type="match status" value="1"/>
</dbReference>
<dbReference type="Gene3D" id="3.30.465.10">
    <property type="match status" value="1"/>
</dbReference>
<comment type="cofactor">
    <cofactor evidence="1 16">
        <name>FAD</name>
        <dbReference type="ChEBI" id="CHEBI:57692"/>
    </cofactor>
</comment>
<evidence type="ECO:0000256" key="2">
    <source>
        <dbReference type="ARBA" id="ARBA00003921"/>
    </source>
</evidence>
<dbReference type="EC" id="1.3.1.98" evidence="16"/>
<evidence type="ECO:0000256" key="12">
    <source>
        <dbReference type="ARBA" id="ARBA00023002"/>
    </source>
</evidence>
<dbReference type="NCBIfam" id="NF010480">
    <property type="entry name" value="PRK13905.1"/>
    <property type="match status" value="1"/>
</dbReference>
<keyword evidence="19" id="KW-1185">Reference proteome</keyword>
<keyword evidence="10 16" id="KW-0133">Cell shape</keyword>
<dbReference type="GO" id="GO:0008360">
    <property type="term" value="P:regulation of cell shape"/>
    <property type="evidence" value="ECO:0007669"/>
    <property type="project" value="UniProtKB-KW"/>
</dbReference>
<keyword evidence="7 16" id="KW-0285">Flavoprotein</keyword>
<sequence length="321" mass="34765">MYHELIYAKLVRDYAIERGLENVAAVVPELKDIVLKKDEPLSYYTFTKTGGPADLLAFPETLAQVTQLLQYAKTNQLPVTIIGNASNLIVKDGGIRGLTIILTAMKTITTDGERVTAQAGARLIDTTEVAYQAGLTGLEFAAGIPGSIGGAVFMNAGAYGGEVAPVIERVDVITPDGTLKTYQQAEMQFSYRHSLVQDTGDVVVAATFKLKPGDKPEIRSEMDELNALRAAKQPLEYPSCGSVFKRPVGHFVGPLIQKAGLQGHIIGGAQISEKHAGFIVNINHATATDYMDMIHLVQKTVLEKFDVQLEPEVRIIGEEPK</sequence>
<proteinExistence type="inferred from homology"/>
<dbReference type="InterPro" id="IPR011601">
    <property type="entry name" value="MurB_C"/>
</dbReference>
<comment type="function">
    <text evidence="2 16">Cell wall formation.</text>
</comment>
<evidence type="ECO:0000256" key="8">
    <source>
        <dbReference type="ARBA" id="ARBA00022827"/>
    </source>
</evidence>
<keyword evidence="14 16" id="KW-0961">Cell wall biogenesis/degradation</keyword>
<evidence type="ECO:0000256" key="14">
    <source>
        <dbReference type="ARBA" id="ARBA00023316"/>
    </source>
</evidence>
<dbReference type="InterPro" id="IPR006094">
    <property type="entry name" value="Oxid_FAD_bind_N"/>
</dbReference>
<evidence type="ECO:0000256" key="13">
    <source>
        <dbReference type="ARBA" id="ARBA00023306"/>
    </source>
</evidence>
<comment type="pathway">
    <text evidence="4 16">Cell wall biogenesis; peptidoglycan biosynthesis.</text>
</comment>
<reference evidence="18 19" key="1">
    <citation type="journal article" date="2015" name="Genome Announc.">
        <title>Expanding the biotechnology potential of lactobacilli through comparative genomics of 213 strains and associated genera.</title>
        <authorList>
            <person name="Sun Z."/>
            <person name="Harris H.M."/>
            <person name="McCann A."/>
            <person name="Guo C."/>
            <person name="Argimon S."/>
            <person name="Zhang W."/>
            <person name="Yang X."/>
            <person name="Jeffery I.B."/>
            <person name="Cooney J.C."/>
            <person name="Kagawa T.F."/>
            <person name="Liu W."/>
            <person name="Song Y."/>
            <person name="Salvetti E."/>
            <person name="Wrobel A."/>
            <person name="Rasinkangas P."/>
            <person name="Parkhill J."/>
            <person name="Rea M.C."/>
            <person name="O'Sullivan O."/>
            <person name="Ritari J."/>
            <person name="Douillard F.P."/>
            <person name="Paul Ross R."/>
            <person name="Yang R."/>
            <person name="Briner A.E."/>
            <person name="Felis G.E."/>
            <person name="de Vos W.M."/>
            <person name="Barrangou R."/>
            <person name="Klaenhammer T.R."/>
            <person name="Caufield P.W."/>
            <person name="Cui Y."/>
            <person name="Zhang H."/>
            <person name="O'Toole P.W."/>
        </authorList>
    </citation>
    <scope>NUCLEOTIDE SEQUENCE [LARGE SCALE GENOMIC DNA]</scope>
    <source>
        <strain evidence="18 19">DSM 24301</strain>
    </source>
</reference>
<dbReference type="PANTHER" id="PTHR21071:SF4">
    <property type="entry name" value="UDP-N-ACETYLENOLPYRUVOYLGLUCOSAMINE REDUCTASE"/>
    <property type="match status" value="1"/>
</dbReference>
<keyword evidence="6 16" id="KW-0132">Cell division</keyword>
<evidence type="ECO:0000256" key="16">
    <source>
        <dbReference type="HAMAP-Rule" id="MF_00037"/>
    </source>
</evidence>
<evidence type="ECO:0000313" key="18">
    <source>
        <dbReference type="EMBL" id="KRO16583.1"/>
    </source>
</evidence>
<dbReference type="Pfam" id="PF01565">
    <property type="entry name" value="FAD_binding_4"/>
    <property type="match status" value="1"/>
</dbReference>
<dbReference type="Proteomes" id="UP000050969">
    <property type="component" value="Unassembled WGS sequence"/>
</dbReference>
<name>A0A0R2MSM7_9LACO</name>
<dbReference type="GO" id="GO:0008762">
    <property type="term" value="F:UDP-N-acetylmuramate dehydrogenase activity"/>
    <property type="evidence" value="ECO:0007669"/>
    <property type="project" value="UniProtKB-UniRule"/>
</dbReference>
<keyword evidence="12 16" id="KW-0560">Oxidoreductase</keyword>
<keyword evidence="9 16" id="KW-0521">NADP</keyword>
<evidence type="ECO:0000256" key="4">
    <source>
        <dbReference type="ARBA" id="ARBA00004752"/>
    </source>
</evidence>
<evidence type="ECO:0000256" key="1">
    <source>
        <dbReference type="ARBA" id="ARBA00001974"/>
    </source>
</evidence>
<dbReference type="SUPFAM" id="SSF56176">
    <property type="entry name" value="FAD-binding/transporter-associated domain-like"/>
    <property type="match status" value="1"/>
</dbReference>
<dbReference type="SUPFAM" id="SSF56194">
    <property type="entry name" value="Uridine diphospho-N-Acetylenolpyruvylglucosamine reductase, MurB, C-terminal domain"/>
    <property type="match status" value="1"/>
</dbReference>
<dbReference type="InterPro" id="IPR036635">
    <property type="entry name" value="MurB_C_sf"/>
</dbReference>
<dbReference type="GO" id="GO:0071949">
    <property type="term" value="F:FAD binding"/>
    <property type="evidence" value="ECO:0007669"/>
    <property type="project" value="InterPro"/>
</dbReference>
<gene>
    <name evidence="16" type="primary">murB</name>
    <name evidence="18" type="ORF">IV56_GL001025</name>
</gene>
<evidence type="ECO:0000256" key="7">
    <source>
        <dbReference type="ARBA" id="ARBA00022630"/>
    </source>
</evidence>
<accession>A0A0R2MSM7</accession>
<dbReference type="PROSITE" id="PS51387">
    <property type="entry name" value="FAD_PCMH"/>
    <property type="match status" value="1"/>
</dbReference>
<dbReference type="UniPathway" id="UPA00219"/>
<dbReference type="Pfam" id="PF02873">
    <property type="entry name" value="MurB_C"/>
    <property type="match status" value="1"/>
</dbReference>
<organism evidence="18 19">
    <name type="scientific">Lacticaseibacillus saniviri JCM 17471 = DSM 24301</name>
    <dbReference type="NCBI Taxonomy" id="1293598"/>
    <lineage>
        <taxon>Bacteria</taxon>
        <taxon>Bacillati</taxon>
        <taxon>Bacillota</taxon>
        <taxon>Bacilli</taxon>
        <taxon>Lactobacillales</taxon>
        <taxon>Lactobacillaceae</taxon>
        <taxon>Lacticaseibacillus</taxon>
    </lineage>
</organism>
<dbReference type="InterPro" id="IPR016169">
    <property type="entry name" value="FAD-bd_PCMH_sub2"/>
</dbReference>
<dbReference type="InterPro" id="IPR003170">
    <property type="entry name" value="MurB"/>
</dbReference>
<dbReference type="GO" id="GO:0071555">
    <property type="term" value="P:cell wall organization"/>
    <property type="evidence" value="ECO:0007669"/>
    <property type="project" value="UniProtKB-KW"/>
</dbReference>
<dbReference type="InterPro" id="IPR016167">
    <property type="entry name" value="FAD-bd_PCMH_sub1"/>
</dbReference>
<feature type="active site" evidence="16">
    <location>
        <position position="312"/>
    </location>
</feature>
<comment type="similarity">
    <text evidence="16">Belongs to the MurB family.</text>
</comment>
<evidence type="ECO:0000256" key="10">
    <source>
        <dbReference type="ARBA" id="ARBA00022960"/>
    </source>
</evidence>
<dbReference type="InterPro" id="IPR036318">
    <property type="entry name" value="FAD-bd_PCMH-like_sf"/>
</dbReference>
<dbReference type="InterPro" id="IPR016166">
    <property type="entry name" value="FAD-bd_PCMH"/>
</dbReference>
<dbReference type="NCBIfam" id="TIGR00179">
    <property type="entry name" value="murB"/>
    <property type="match status" value="1"/>
</dbReference>
<comment type="catalytic activity">
    <reaction evidence="15 16">
        <text>UDP-N-acetyl-alpha-D-muramate + NADP(+) = UDP-N-acetyl-3-O-(1-carboxyvinyl)-alpha-D-glucosamine + NADPH + H(+)</text>
        <dbReference type="Rhea" id="RHEA:12248"/>
        <dbReference type="ChEBI" id="CHEBI:15378"/>
        <dbReference type="ChEBI" id="CHEBI:57783"/>
        <dbReference type="ChEBI" id="CHEBI:58349"/>
        <dbReference type="ChEBI" id="CHEBI:68483"/>
        <dbReference type="ChEBI" id="CHEBI:70757"/>
        <dbReference type="EC" id="1.3.1.98"/>
    </reaction>
</comment>
<evidence type="ECO:0000259" key="17">
    <source>
        <dbReference type="PROSITE" id="PS51387"/>
    </source>
</evidence>
<dbReference type="EMBL" id="JQCE01000035">
    <property type="protein sequence ID" value="KRO16583.1"/>
    <property type="molecule type" value="Genomic_DNA"/>
</dbReference>
<dbReference type="Gene3D" id="3.30.43.10">
    <property type="entry name" value="Uridine Diphospho-n-acetylenolpyruvylglucosamine Reductase, domain 2"/>
    <property type="match status" value="1"/>
</dbReference>
<feature type="domain" description="FAD-binding PCMH-type" evidence="17">
    <location>
        <begin position="48"/>
        <end position="213"/>
    </location>
</feature>
<dbReference type="AlphaFoldDB" id="A0A0R2MSM7"/>
<dbReference type="STRING" id="1293598.IV56_GL001025"/>
<comment type="caution">
    <text evidence="18">The sequence shown here is derived from an EMBL/GenBank/DDBJ whole genome shotgun (WGS) entry which is preliminary data.</text>
</comment>
<keyword evidence="13 16" id="KW-0131">Cell cycle</keyword>
<evidence type="ECO:0000256" key="3">
    <source>
        <dbReference type="ARBA" id="ARBA00004496"/>
    </source>
</evidence>
<feature type="active site" evidence="16">
    <location>
        <position position="192"/>
    </location>
</feature>
<keyword evidence="8 16" id="KW-0274">FAD</keyword>
<keyword evidence="5 16" id="KW-0963">Cytoplasm</keyword>
<evidence type="ECO:0000256" key="5">
    <source>
        <dbReference type="ARBA" id="ARBA00022490"/>
    </source>
</evidence>
<evidence type="ECO:0000256" key="6">
    <source>
        <dbReference type="ARBA" id="ARBA00022618"/>
    </source>
</evidence>
<dbReference type="PATRIC" id="fig|1293598.4.peg.1075"/>
<evidence type="ECO:0000313" key="19">
    <source>
        <dbReference type="Proteomes" id="UP000050969"/>
    </source>
</evidence>
<keyword evidence="11 16" id="KW-0573">Peptidoglycan synthesis</keyword>
<comment type="subcellular location">
    <subcellularLocation>
        <location evidence="3 16">Cytoplasm</location>
    </subcellularLocation>
</comment>
<dbReference type="GO" id="GO:0005829">
    <property type="term" value="C:cytosol"/>
    <property type="evidence" value="ECO:0007669"/>
    <property type="project" value="TreeGrafter"/>
</dbReference>
<dbReference type="HAMAP" id="MF_00037">
    <property type="entry name" value="MurB"/>
    <property type="match status" value="1"/>
</dbReference>
<dbReference type="GO" id="GO:0009252">
    <property type="term" value="P:peptidoglycan biosynthetic process"/>
    <property type="evidence" value="ECO:0007669"/>
    <property type="project" value="UniProtKB-UniRule"/>
</dbReference>
<evidence type="ECO:0000256" key="9">
    <source>
        <dbReference type="ARBA" id="ARBA00022857"/>
    </source>
</evidence>
<evidence type="ECO:0000256" key="15">
    <source>
        <dbReference type="ARBA" id="ARBA00048914"/>
    </source>
</evidence>
<evidence type="ECO:0000256" key="11">
    <source>
        <dbReference type="ARBA" id="ARBA00022984"/>
    </source>
</evidence>
<dbReference type="GO" id="GO:0051301">
    <property type="term" value="P:cell division"/>
    <property type="evidence" value="ECO:0007669"/>
    <property type="project" value="UniProtKB-KW"/>
</dbReference>
<feature type="active site" description="Proton donor" evidence="16">
    <location>
        <position position="242"/>
    </location>
</feature>
<protein>
    <recommendedName>
        <fullName evidence="16">UDP-N-acetylenolpyruvoylglucosamine reductase</fullName>
        <ecNumber evidence="16">1.3.1.98</ecNumber>
    </recommendedName>
    <alternativeName>
        <fullName evidence="16">UDP-N-acetylmuramate dehydrogenase</fullName>
    </alternativeName>
</protein>
<dbReference type="Gene3D" id="3.90.78.10">
    <property type="entry name" value="UDP-N-acetylenolpyruvoylglucosamine reductase, C-terminal domain"/>
    <property type="match status" value="1"/>
</dbReference>